<dbReference type="Pfam" id="PF19136">
    <property type="entry name" value="DUF5819"/>
    <property type="match status" value="1"/>
</dbReference>
<evidence type="ECO:0000256" key="1">
    <source>
        <dbReference type="SAM" id="MobiDB-lite"/>
    </source>
</evidence>
<name>A0A0F0KMV1_9MICO</name>
<dbReference type="AlphaFoldDB" id="A0A0F0KMV1"/>
<organism evidence="3 4">
    <name type="scientific">Microbacterium oxydans</name>
    <dbReference type="NCBI Taxonomy" id="82380"/>
    <lineage>
        <taxon>Bacteria</taxon>
        <taxon>Bacillati</taxon>
        <taxon>Actinomycetota</taxon>
        <taxon>Actinomycetes</taxon>
        <taxon>Micrococcales</taxon>
        <taxon>Microbacteriaceae</taxon>
        <taxon>Microbacterium</taxon>
    </lineage>
</organism>
<feature type="region of interest" description="Disordered" evidence="1">
    <location>
        <begin position="226"/>
        <end position="246"/>
    </location>
</feature>
<gene>
    <name evidence="3" type="ORF">RN51_02496</name>
</gene>
<evidence type="ECO:0000313" key="3">
    <source>
        <dbReference type="EMBL" id="KJL21475.1"/>
    </source>
</evidence>
<protein>
    <submittedName>
        <fullName evidence="3">Uncharacterized protein</fullName>
    </submittedName>
</protein>
<reference evidence="3 4" key="1">
    <citation type="submission" date="2015-02" db="EMBL/GenBank/DDBJ databases">
        <title>Draft genome sequences of ten Microbacterium spp. with emphasis on heavy metal contaminated environments.</title>
        <authorList>
            <person name="Corretto E."/>
        </authorList>
    </citation>
    <scope>NUCLEOTIDE SEQUENCE [LARGE SCALE GENOMIC DNA]</scope>
    <source>
        <strain evidence="3 4">BEL163</strain>
    </source>
</reference>
<dbReference type="OrthoDB" id="9342777at2"/>
<proteinExistence type="predicted"/>
<keyword evidence="2" id="KW-0472">Membrane</keyword>
<dbReference type="PATRIC" id="fig|82380.10.peg.2504"/>
<keyword evidence="2" id="KW-0812">Transmembrane</keyword>
<dbReference type="Proteomes" id="UP000033725">
    <property type="component" value="Unassembled WGS sequence"/>
</dbReference>
<comment type="caution">
    <text evidence="3">The sequence shown here is derived from an EMBL/GenBank/DDBJ whole genome shotgun (WGS) entry which is preliminary data.</text>
</comment>
<evidence type="ECO:0000256" key="2">
    <source>
        <dbReference type="SAM" id="Phobius"/>
    </source>
</evidence>
<keyword evidence="2" id="KW-1133">Transmembrane helix</keyword>
<sequence>MSTTLESEPVSDAAVSDPSAAVRPRPTWWVKLIAFAACLLTLWHIGASFLWIAPYSALREIPTQQVLAGYMLPMFGQSWSVFAPEPINGDYHFNVRALIEKDGEQVETGWVSATDVELSMIRYNLFPPRAGIQSSEVASGQMNAYNKLNAEQQAVIGLDFMKDDWEEWMVRSFDELQGDDKPSTEAYMAEEHLSTAYATQVAYAIWGADAVVAVQYRVSRQNVVPYKDRNDPGAQRPDPTFSTTGWRLPIEEEGQSRENFANTFRGQFERIQP</sequence>
<feature type="transmembrane region" description="Helical" evidence="2">
    <location>
        <begin position="28"/>
        <end position="52"/>
    </location>
</feature>
<dbReference type="InterPro" id="IPR043857">
    <property type="entry name" value="DUF5819"/>
</dbReference>
<dbReference type="EMBL" id="JYIV01000027">
    <property type="protein sequence ID" value="KJL21475.1"/>
    <property type="molecule type" value="Genomic_DNA"/>
</dbReference>
<accession>A0A0F0KMV1</accession>
<dbReference type="RefSeq" id="WP_045264315.1">
    <property type="nucleotide sequence ID" value="NZ_JYIV01000027.1"/>
</dbReference>
<evidence type="ECO:0000313" key="4">
    <source>
        <dbReference type="Proteomes" id="UP000033725"/>
    </source>
</evidence>